<reference evidence="4" key="1">
    <citation type="submission" date="2022-03" db="EMBL/GenBank/DDBJ databases">
        <authorList>
            <person name="Alioto T."/>
            <person name="Alioto T."/>
            <person name="Gomez Garrido J."/>
        </authorList>
    </citation>
    <scope>NUCLEOTIDE SEQUENCE</scope>
</reference>
<dbReference type="GO" id="GO:0045202">
    <property type="term" value="C:synapse"/>
    <property type="evidence" value="ECO:0007669"/>
    <property type="project" value="TreeGrafter"/>
</dbReference>
<feature type="compositionally biased region" description="Basic and acidic residues" evidence="1">
    <location>
        <begin position="960"/>
        <end position="977"/>
    </location>
</feature>
<feature type="region of interest" description="Disordered" evidence="1">
    <location>
        <begin position="820"/>
        <end position="977"/>
    </location>
</feature>
<feature type="compositionally biased region" description="Polar residues" evidence="1">
    <location>
        <begin position="843"/>
        <end position="885"/>
    </location>
</feature>
<dbReference type="Proteomes" id="UP001295444">
    <property type="component" value="Chromosome 05"/>
</dbReference>
<dbReference type="InterPro" id="IPR056617">
    <property type="entry name" value="MAP1B/S_N"/>
</dbReference>
<keyword evidence="5" id="KW-1185">Reference proteome</keyword>
<sequence>MAATRAGPGHPRCSALVLCGEIRPGPGLINGAVSELKRGFCSWDIDPSFCNLDDQLKLFVSRHSATFSTEVKGQRSLHHTGDTLETLVLINPDKKSASNEIRNLVCHQSQQKLLVFTGPFLEETGEVLLQGGGGFSIKDFIQIFTDKEIGETLSLSDPSARVILTVVCPLDWDISQLDKCSLQDFIELRFNMDQAFAETEGLQELAEYLSESLEAPSPFELLEPPSTVGFLKLFKPCCYVFPGGRGDSAFFSVNGFNMLVNGGSDARSPFWKLVRHLDRVDSILLTHLGIDSLPGINSLLQRKIAEVEEDPSQAPPPSEEWLKNLVSPEIGVVFLNTVDVQIAQEKELNTVRVREEAILTLNCLEKLNIQPEPLYRFNVPRVEPTILFQKMGVGRLEMYILNPVKGSKEFESLSKQWTESDKHKGSNLPISCLTSVCALLVWHPASPTEKIVRVLFPGCTPQNKILEGLEKLRHLDFLKDPVTTRKDLELIESSNRSGAIPRRTDSKESIRSGSGRLSIEHKVISKEKPIKFERKEAKSEGKEQIKTVPSKDTGTEGAKLKEAKVKMKESADKPKQDSRLKATKDKVFVRKEQEKKPPIKRDEGQTDKKEVTKQDGKKDMRPIIDGRVETPRRDLKDDPRKDFKGDEGKNVKTATKDVRKSIKTPTDTRRSLSKVSSVKKDTSGKVVGKGKPTPKPVSGELTKHSVEKLVIDGTIQNSGNTAEGTREPSEECEKGACDEPSKLTNVHLAACAENGLCPEEPESPSGFRYLETSPLKGLAPVSPLANTPRSEQSVNFDLTPTTLEVQDKVRDELADLCGSSDERTLEMASPASSDHCSPALLGQNCSQSIPSTDGRSMNSSSWRAPPKSSQENSNSSQGRHTSCLSLSPFREDIPDVSPTITTPSLPAEVGSPHSTEVDESLSISSFEQTLPPVSESPRDVSPELHTPNKGTLSLPVRSPQHLEHERPSERSASPHDVDLCLVSPCEFEHPKSDAVLSPRDSDSDLSQELAKPLCSTDKNLPNGLETPPTSVSESLPTISDSGPDEYPSIAVDAESESDVDNSSRPLDPIPAPLRDPQPMPPQPSTCMVDPEVMHTNHGEKKPSPRPPSASNPKNDSLKTPGIKTRVGSDRTGKALPNPRPGVDAKQVIGRRSIGNVAKAAPGVSRTSVTPMKPPQSSSPSPPPLPVYVDLAYLPGGYGAFTIEEEFFKCVRSSCYIISGDDPAKEKVTRQILDSLLAGKKHWPQDMQVTLIPTFESTAVHEWYQETHVLQQSLGIRVCGSTNSVSMQGETFPACKWEF</sequence>
<dbReference type="GO" id="GO:0031114">
    <property type="term" value="P:regulation of microtubule depolymerization"/>
    <property type="evidence" value="ECO:0007669"/>
    <property type="project" value="TreeGrafter"/>
</dbReference>
<feature type="region of interest" description="Disordered" evidence="1">
    <location>
        <begin position="495"/>
        <end position="517"/>
    </location>
</feature>
<feature type="compositionally biased region" description="Basic and acidic residues" evidence="1">
    <location>
        <begin position="701"/>
        <end position="710"/>
    </location>
</feature>
<protein>
    <recommendedName>
        <fullName evidence="6">Microtubule-associated protein 1S</fullName>
    </recommendedName>
</protein>
<feature type="compositionally biased region" description="Basic and acidic residues" evidence="1">
    <location>
        <begin position="724"/>
        <end position="737"/>
    </location>
</feature>
<feature type="compositionally biased region" description="Polar residues" evidence="1">
    <location>
        <begin position="714"/>
        <end position="723"/>
    </location>
</feature>
<dbReference type="Pfam" id="PF25281">
    <property type="entry name" value="MBL_MAP1B"/>
    <property type="match status" value="1"/>
</dbReference>
<dbReference type="GO" id="GO:0008017">
    <property type="term" value="F:microtubule binding"/>
    <property type="evidence" value="ECO:0007669"/>
    <property type="project" value="InterPro"/>
</dbReference>
<gene>
    <name evidence="4" type="ORF">PECUL_23A013534</name>
</gene>
<feature type="region of interest" description="Disordered" evidence="1">
    <location>
        <begin position="530"/>
        <end position="737"/>
    </location>
</feature>
<proteinExistence type="predicted"/>
<feature type="domain" description="Microtubule-associated protein 1A/B/S-like MBL-like" evidence="3">
    <location>
        <begin position="216"/>
        <end position="489"/>
    </location>
</feature>
<dbReference type="Pfam" id="PF23415">
    <property type="entry name" value="MAPB1_N"/>
    <property type="match status" value="1"/>
</dbReference>
<dbReference type="InterPro" id="IPR057480">
    <property type="entry name" value="MAP1A/B/S-like_MBL"/>
</dbReference>
<evidence type="ECO:0000259" key="2">
    <source>
        <dbReference type="Pfam" id="PF23415"/>
    </source>
</evidence>
<feature type="compositionally biased region" description="Basic and acidic residues" evidence="1">
    <location>
        <begin position="1091"/>
        <end position="1102"/>
    </location>
</feature>
<feature type="region of interest" description="Disordered" evidence="1">
    <location>
        <begin position="780"/>
        <end position="801"/>
    </location>
</feature>
<evidence type="ECO:0000313" key="5">
    <source>
        <dbReference type="Proteomes" id="UP001295444"/>
    </source>
</evidence>
<evidence type="ECO:0008006" key="6">
    <source>
        <dbReference type="Google" id="ProtNLM"/>
    </source>
</evidence>
<dbReference type="InterPro" id="IPR026074">
    <property type="entry name" value="MAP1"/>
</dbReference>
<name>A0AAD1W4F0_PELCU</name>
<feature type="domain" description="Microtubule-associated protein 1B/S N-terminal" evidence="2">
    <location>
        <begin position="16"/>
        <end position="211"/>
    </location>
</feature>
<feature type="compositionally biased region" description="Basic and acidic residues" evidence="1">
    <location>
        <begin position="558"/>
        <end position="670"/>
    </location>
</feature>
<dbReference type="GO" id="GO:0005829">
    <property type="term" value="C:cytosol"/>
    <property type="evidence" value="ECO:0007669"/>
    <property type="project" value="TreeGrafter"/>
</dbReference>
<evidence type="ECO:0000313" key="4">
    <source>
        <dbReference type="EMBL" id="CAH2293222.1"/>
    </source>
</evidence>
<feature type="compositionally biased region" description="Low complexity" evidence="1">
    <location>
        <begin position="684"/>
        <end position="699"/>
    </location>
</feature>
<dbReference type="GO" id="GO:0000226">
    <property type="term" value="P:microtubule cytoskeleton organization"/>
    <property type="evidence" value="ECO:0007669"/>
    <property type="project" value="InterPro"/>
</dbReference>
<feature type="compositionally biased region" description="Polar residues" evidence="1">
    <location>
        <begin position="1027"/>
        <end position="1040"/>
    </location>
</feature>
<dbReference type="GO" id="GO:0016358">
    <property type="term" value="P:dendrite development"/>
    <property type="evidence" value="ECO:0007669"/>
    <property type="project" value="TreeGrafter"/>
</dbReference>
<feature type="compositionally biased region" description="Polar residues" evidence="1">
    <location>
        <begin position="784"/>
        <end position="801"/>
    </location>
</feature>
<dbReference type="PANTHER" id="PTHR13843:SF11">
    <property type="entry name" value="MICROTUBULE-ASSOCIATED PROTEIN 1S"/>
    <property type="match status" value="1"/>
</dbReference>
<accession>A0AAD1W4F0</accession>
<dbReference type="GO" id="GO:0043025">
    <property type="term" value="C:neuronal cell body"/>
    <property type="evidence" value="ECO:0007669"/>
    <property type="project" value="TreeGrafter"/>
</dbReference>
<feature type="region of interest" description="Disordered" evidence="1">
    <location>
        <begin position="991"/>
        <end position="1182"/>
    </location>
</feature>
<dbReference type="GO" id="GO:0007409">
    <property type="term" value="P:axonogenesis"/>
    <property type="evidence" value="ECO:0007669"/>
    <property type="project" value="TreeGrafter"/>
</dbReference>
<evidence type="ECO:0000256" key="1">
    <source>
        <dbReference type="SAM" id="MobiDB-lite"/>
    </source>
</evidence>
<dbReference type="GO" id="GO:0005874">
    <property type="term" value="C:microtubule"/>
    <property type="evidence" value="ECO:0007669"/>
    <property type="project" value="InterPro"/>
</dbReference>
<dbReference type="GO" id="GO:0003779">
    <property type="term" value="F:actin binding"/>
    <property type="evidence" value="ECO:0007669"/>
    <property type="project" value="TreeGrafter"/>
</dbReference>
<dbReference type="EMBL" id="OW240916">
    <property type="protein sequence ID" value="CAH2293222.1"/>
    <property type="molecule type" value="Genomic_DNA"/>
</dbReference>
<evidence type="ECO:0000259" key="3">
    <source>
        <dbReference type="Pfam" id="PF25281"/>
    </source>
</evidence>
<dbReference type="GO" id="GO:0030425">
    <property type="term" value="C:dendrite"/>
    <property type="evidence" value="ECO:0007669"/>
    <property type="project" value="TreeGrafter"/>
</dbReference>
<feature type="compositionally biased region" description="Basic and acidic residues" evidence="1">
    <location>
        <begin position="530"/>
        <end position="545"/>
    </location>
</feature>
<dbReference type="GO" id="GO:0005875">
    <property type="term" value="C:microtubule associated complex"/>
    <property type="evidence" value="ECO:0007669"/>
    <property type="project" value="TreeGrafter"/>
</dbReference>
<feature type="compositionally biased region" description="Pro residues" evidence="1">
    <location>
        <begin position="1067"/>
        <end position="1083"/>
    </location>
</feature>
<dbReference type="PANTHER" id="PTHR13843">
    <property type="entry name" value="MICROTUBULE-ASSOCIATED PROTEIN"/>
    <property type="match status" value="1"/>
</dbReference>
<organism evidence="4 5">
    <name type="scientific">Pelobates cultripes</name>
    <name type="common">Western spadefoot toad</name>
    <dbReference type="NCBI Taxonomy" id="61616"/>
    <lineage>
        <taxon>Eukaryota</taxon>
        <taxon>Metazoa</taxon>
        <taxon>Chordata</taxon>
        <taxon>Craniata</taxon>
        <taxon>Vertebrata</taxon>
        <taxon>Euteleostomi</taxon>
        <taxon>Amphibia</taxon>
        <taxon>Batrachia</taxon>
        <taxon>Anura</taxon>
        <taxon>Pelobatoidea</taxon>
        <taxon>Pelobatidae</taxon>
        <taxon>Pelobates</taxon>
    </lineage>
</organism>